<dbReference type="EMBL" id="KZ613847">
    <property type="protein sequence ID" value="PMD57314.1"/>
    <property type="molecule type" value="Genomic_DNA"/>
</dbReference>
<reference evidence="2 3" key="1">
    <citation type="submission" date="2016-04" db="EMBL/GenBank/DDBJ databases">
        <title>A degradative enzymes factory behind the ericoid mycorrhizal symbiosis.</title>
        <authorList>
            <consortium name="DOE Joint Genome Institute"/>
            <person name="Martino E."/>
            <person name="Morin E."/>
            <person name="Grelet G."/>
            <person name="Kuo A."/>
            <person name="Kohler A."/>
            <person name="Daghino S."/>
            <person name="Barry K."/>
            <person name="Choi C."/>
            <person name="Cichocki N."/>
            <person name="Clum A."/>
            <person name="Copeland A."/>
            <person name="Hainaut M."/>
            <person name="Haridas S."/>
            <person name="Labutti K."/>
            <person name="Lindquist E."/>
            <person name="Lipzen A."/>
            <person name="Khouja H.-R."/>
            <person name="Murat C."/>
            <person name="Ohm R."/>
            <person name="Olson A."/>
            <person name="Spatafora J."/>
            <person name="Veneault-Fourrey C."/>
            <person name="Henrissat B."/>
            <person name="Grigoriev I."/>
            <person name="Martin F."/>
            <person name="Perotto S."/>
        </authorList>
    </citation>
    <scope>NUCLEOTIDE SEQUENCE [LARGE SCALE GENOMIC DNA]</scope>
    <source>
        <strain evidence="2 3">E</strain>
    </source>
</reference>
<feature type="transmembrane region" description="Helical" evidence="1">
    <location>
        <begin position="33"/>
        <end position="58"/>
    </location>
</feature>
<evidence type="ECO:0000256" key="1">
    <source>
        <dbReference type="SAM" id="Phobius"/>
    </source>
</evidence>
<sequence length="196" mass="21868">WLPTTRTISGSPPRRPTWALSPRTLWAHWRVDLLLTICVLLSPLPLLSLSLLVAPAVLPAALVTLRPLPLPPPLPPSPPTTTTPCFGGPTRLVPRQKASCWRRCQSAEPWKWHRARTPTESDRTKTGARTRKLVGGTWWDKSGLEVRPARSVVALERARLRCVSLCRASSVKLVSRADIIRTKVIVLCASEFWLLE</sequence>
<keyword evidence="1" id="KW-1133">Transmembrane helix</keyword>
<name>A0A2J6T2R4_9HELO</name>
<keyword evidence="3" id="KW-1185">Reference proteome</keyword>
<keyword evidence="1" id="KW-0472">Membrane</keyword>
<proteinExistence type="predicted"/>
<dbReference type="GeneID" id="36595176"/>
<protein>
    <submittedName>
        <fullName evidence="2">Uncharacterized protein</fullName>
    </submittedName>
</protein>
<evidence type="ECO:0000313" key="2">
    <source>
        <dbReference type="EMBL" id="PMD57314.1"/>
    </source>
</evidence>
<dbReference type="RefSeq" id="XP_024734218.1">
    <property type="nucleotide sequence ID" value="XM_024887100.1"/>
</dbReference>
<dbReference type="AlphaFoldDB" id="A0A2J6T2R4"/>
<organism evidence="2 3">
    <name type="scientific">Hyaloscypha bicolor E</name>
    <dbReference type="NCBI Taxonomy" id="1095630"/>
    <lineage>
        <taxon>Eukaryota</taxon>
        <taxon>Fungi</taxon>
        <taxon>Dikarya</taxon>
        <taxon>Ascomycota</taxon>
        <taxon>Pezizomycotina</taxon>
        <taxon>Leotiomycetes</taxon>
        <taxon>Helotiales</taxon>
        <taxon>Hyaloscyphaceae</taxon>
        <taxon>Hyaloscypha</taxon>
        <taxon>Hyaloscypha bicolor</taxon>
    </lineage>
</organism>
<gene>
    <name evidence="2" type="ORF">K444DRAFT_665694</name>
</gene>
<dbReference type="Proteomes" id="UP000235371">
    <property type="component" value="Unassembled WGS sequence"/>
</dbReference>
<evidence type="ECO:0000313" key="3">
    <source>
        <dbReference type="Proteomes" id="UP000235371"/>
    </source>
</evidence>
<accession>A0A2J6T2R4</accession>
<keyword evidence="1" id="KW-0812">Transmembrane</keyword>
<feature type="non-terminal residue" evidence="2">
    <location>
        <position position="1"/>
    </location>
</feature>
<dbReference type="InParanoid" id="A0A2J6T2R4"/>